<name>A0A2I1HM57_9GLOM</name>
<evidence type="ECO:0000256" key="1">
    <source>
        <dbReference type="SAM" id="MobiDB-lite"/>
    </source>
</evidence>
<dbReference type="VEuPathDB" id="FungiDB:RhiirA1_467699"/>
<organism evidence="2 3">
    <name type="scientific">Rhizophagus irregularis</name>
    <dbReference type="NCBI Taxonomy" id="588596"/>
    <lineage>
        <taxon>Eukaryota</taxon>
        <taxon>Fungi</taxon>
        <taxon>Fungi incertae sedis</taxon>
        <taxon>Mucoromycota</taxon>
        <taxon>Glomeromycotina</taxon>
        <taxon>Glomeromycetes</taxon>
        <taxon>Glomerales</taxon>
        <taxon>Glomeraceae</taxon>
        <taxon>Rhizophagus</taxon>
    </lineage>
</organism>
<evidence type="ECO:0000313" key="3">
    <source>
        <dbReference type="Proteomes" id="UP000234323"/>
    </source>
</evidence>
<dbReference type="VEuPathDB" id="FungiDB:RhiirFUN_004522"/>
<feature type="compositionally biased region" description="Low complexity" evidence="1">
    <location>
        <begin position="376"/>
        <end position="395"/>
    </location>
</feature>
<comment type="caution">
    <text evidence="2">The sequence shown here is derived from an EMBL/GenBank/DDBJ whole genome shotgun (WGS) entry which is preliminary data.</text>
</comment>
<feature type="compositionally biased region" description="Polar residues" evidence="1">
    <location>
        <begin position="332"/>
        <end position="353"/>
    </location>
</feature>
<accession>A0A2I1HM57</accession>
<protein>
    <recommendedName>
        <fullName evidence="4">RRM domain-containing protein</fullName>
    </recommendedName>
</protein>
<proteinExistence type="predicted"/>
<dbReference type="GO" id="GO:0003676">
    <property type="term" value="F:nucleic acid binding"/>
    <property type="evidence" value="ECO:0007669"/>
    <property type="project" value="InterPro"/>
</dbReference>
<dbReference type="InterPro" id="IPR035979">
    <property type="entry name" value="RBD_domain_sf"/>
</dbReference>
<evidence type="ECO:0000313" key="2">
    <source>
        <dbReference type="EMBL" id="PKY59945.1"/>
    </source>
</evidence>
<feature type="compositionally biased region" description="Basic and acidic residues" evidence="1">
    <location>
        <begin position="354"/>
        <end position="363"/>
    </location>
</feature>
<dbReference type="EMBL" id="LLXI01003863">
    <property type="protein sequence ID" value="PKY59945.1"/>
    <property type="molecule type" value="Genomic_DNA"/>
</dbReference>
<feature type="region of interest" description="Disordered" evidence="1">
    <location>
        <begin position="327"/>
        <end position="398"/>
    </location>
</feature>
<sequence length="463" mass="50236">MDIETTTTTTTSGPVSGLVSTIPSGLPVNKVAIITQPQNTNASLEASIHAHPLPASTVSLTNDKGKSVAFDVPVCQPSPDGNAAAIKSSPSRFHAAAYLHDTPAAFKEKFTSNRTMCDEVNRALSRYSSYEARRSDQEKSLFVTDIPLFLNETQIRQAFSRYGIVVKYIWAIICLGNSLRVCPASYLKSQRDSCREHVAILACISKNIKEADLLEIASQVNAKAINIPLSYNSYKPKPYAYFNFASFENLEAAKDLTIAFRVKGLSWHSPNEARELCHVCGRHGCSLLNAASGLLRKQMTVLTSFIQDSMRVQSVAVLTLGKQDLPLDRAQSGPSSFATNGPANSSRQQPTRSQNKDKAKDVNQQDSSSNPGPTLPSSSRNISSIPPDSPDASFSTFDPKSVLSRRHAHLPVRMDLGNSSDGTHIRQEILSVSTTHKEITNQLGSILVKLDSLSSSDSPALSK</sequence>
<dbReference type="AlphaFoldDB" id="A0A2I1HM57"/>
<dbReference type="Gene3D" id="3.30.70.330">
    <property type="match status" value="1"/>
</dbReference>
<dbReference type="InterPro" id="IPR012677">
    <property type="entry name" value="Nucleotide-bd_a/b_plait_sf"/>
</dbReference>
<keyword evidence="3" id="KW-1185">Reference proteome</keyword>
<dbReference type="Proteomes" id="UP000234323">
    <property type="component" value="Unassembled WGS sequence"/>
</dbReference>
<dbReference type="SUPFAM" id="SSF54928">
    <property type="entry name" value="RNA-binding domain, RBD"/>
    <property type="match status" value="1"/>
</dbReference>
<reference evidence="2 3" key="1">
    <citation type="submission" date="2015-10" db="EMBL/GenBank/DDBJ databases">
        <title>Genome analyses suggest a sexual origin of heterokaryosis in a supposedly ancient asexual fungus.</title>
        <authorList>
            <person name="Ropars J."/>
            <person name="Sedzielewska K."/>
            <person name="Noel J."/>
            <person name="Charron P."/>
            <person name="Farinelli L."/>
            <person name="Marton T."/>
            <person name="Kruger M."/>
            <person name="Pelin A."/>
            <person name="Brachmann A."/>
            <person name="Corradi N."/>
        </authorList>
    </citation>
    <scope>NUCLEOTIDE SEQUENCE [LARGE SCALE GENOMIC DNA]</scope>
    <source>
        <strain evidence="2 3">A4</strain>
    </source>
</reference>
<gene>
    <name evidence="2" type="ORF">RhiirA4_483113</name>
</gene>
<evidence type="ECO:0008006" key="4">
    <source>
        <dbReference type="Google" id="ProtNLM"/>
    </source>
</evidence>